<protein>
    <submittedName>
        <fullName evidence="1">SH3 domain-containing protein</fullName>
    </submittedName>
</protein>
<dbReference type="EMBL" id="RAVZ01000063">
    <property type="protein sequence ID" value="RKG89864.1"/>
    <property type="molecule type" value="Genomic_DNA"/>
</dbReference>
<proteinExistence type="predicted"/>
<reference evidence="2" key="1">
    <citation type="submission" date="2018-09" db="EMBL/GenBank/DDBJ databases">
        <authorList>
            <person name="Livingstone P.G."/>
            <person name="Whitworth D.E."/>
        </authorList>
    </citation>
    <scope>NUCLEOTIDE SEQUENCE [LARGE SCALE GENOMIC DNA]</scope>
    <source>
        <strain evidence="2">CA054A</strain>
    </source>
</reference>
<dbReference type="Proteomes" id="UP000268094">
    <property type="component" value="Unassembled WGS sequence"/>
</dbReference>
<name>A0A3A8JCC7_9BACT</name>
<dbReference type="Gene3D" id="2.30.30.40">
    <property type="entry name" value="SH3 Domains"/>
    <property type="match status" value="1"/>
</dbReference>
<comment type="caution">
    <text evidence="1">The sequence shown here is derived from an EMBL/GenBank/DDBJ whole genome shotgun (WGS) entry which is preliminary data.</text>
</comment>
<gene>
    <name evidence="1" type="ORF">D7V88_11995</name>
</gene>
<evidence type="ECO:0000313" key="2">
    <source>
        <dbReference type="Proteomes" id="UP000268094"/>
    </source>
</evidence>
<dbReference type="RefSeq" id="WP_120540765.1">
    <property type="nucleotide sequence ID" value="NZ_RAVZ01000063.1"/>
</dbReference>
<organism evidence="1 2">
    <name type="scientific">Corallococcus terminator</name>
    <dbReference type="NCBI Taxonomy" id="2316733"/>
    <lineage>
        <taxon>Bacteria</taxon>
        <taxon>Pseudomonadati</taxon>
        <taxon>Myxococcota</taxon>
        <taxon>Myxococcia</taxon>
        <taxon>Myxococcales</taxon>
        <taxon>Cystobacterineae</taxon>
        <taxon>Myxococcaceae</taxon>
        <taxon>Corallococcus</taxon>
    </lineage>
</organism>
<keyword evidence="2" id="KW-1185">Reference proteome</keyword>
<dbReference type="AlphaFoldDB" id="A0A3A8JCC7"/>
<sequence length="308" mass="32441">MTPALLLSLLLAQNEPSPLEYSVSKESGATLAMEDFEFTAFEKGQSLYLGVDEANLRASAAADGAVLQTLMLGTPVRVVAVGARAKVGEYVNAWYQVAVVDAKAPKGAAPAMGWVFGNTLTPFRVEADLDGDGELEVATLVMSNEFKARVRVLEPGVKPPRRVSSVDVPVASTSYGMGQGGPATLTLVPAKKAGMALLVVDSRPERCGDLVTSYVSYAGADGKKGVLGKAKLALELGGLMDPPSESTFKVSFQPAAKRLQVARTTVEDEDAEGNPMKSTERTLYQWQDGVFAEVKKPASSGAVSDVKP</sequence>
<accession>A0A3A8JCC7</accession>
<dbReference type="OrthoDB" id="5500622at2"/>
<evidence type="ECO:0000313" key="1">
    <source>
        <dbReference type="EMBL" id="RKG89864.1"/>
    </source>
</evidence>